<dbReference type="PhylomeDB" id="A0A060RWP5"/>
<keyword evidence="2" id="KW-1133">Transmembrane helix</keyword>
<dbReference type="VEuPathDB" id="PlasmoDB:PRG01_1255800"/>
<evidence type="ECO:0000256" key="1">
    <source>
        <dbReference type="SAM" id="Coils"/>
    </source>
</evidence>
<gene>
    <name evidence="3" type="ORF">PRCDC_1251900</name>
</gene>
<reference evidence="3" key="1">
    <citation type="submission" date="2014-01" db="EMBL/GenBank/DDBJ databases">
        <authorList>
            <person name="Aslett M."/>
        </authorList>
    </citation>
    <scope>NUCLEOTIDE SEQUENCE</scope>
    <source>
        <strain evidence="3">CDC</strain>
    </source>
</reference>
<feature type="transmembrane region" description="Helical" evidence="2">
    <location>
        <begin position="42"/>
        <end position="60"/>
    </location>
</feature>
<keyword evidence="2" id="KW-0812">Transmembrane</keyword>
<sequence>MNKTTSPLINFVYPCLQKYKKNHCLGREHKIKKGLFQKYKNSSWFFCIVLKFLLLFCVFFPTKNDIFRQHTNRIFNQRGIKNSKTSRILEEHKCLTTKNKSLLKIDEDINPQSEDQDEKKHKLEKRLKEILTKYKMYQTEEYISSINRDDTIKEHNEQRNIESYDHHYKDQNEKYKYHNTIPHEFNYFNDNQQFNHPYNSNDINPTNDIHQISNFNYSPYNNNFNDIYTYEKNNAQSLGTFNSTQIHNTNNEQTYFDPLSDEQQIMTFTSEEHKNITCHNEAFFRALSDLNQTNNNISQEFKDYIDSYIEQKYHIMTNDELDKMNTYRIDYIKYKTLYEQLIKKTKHIKLYKKIKSTFKVIFIIISCVITSVICPTCPIPVICVLALSIYLSFY</sequence>
<proteinExistence type="predicted"/>
<protein>
    <submittedName>
        <fullName evidence="3">Uncharacterized protein</fullName>
    </submittedName>
</protein>
<feature type="coiled-coil region" evidence="1">
    <location>
        <begin position="113"/>
        <end position="140"/>
    </location>
</feature>
<name>A0A060RWP5_PLARE</name>
<evidence type="ECO:0000313" key="4">
    <source>
        <dbReference type="Proteomes" id="UP000027581"/>
    </source>
</evidence>
<dbReference type="Proteomes" id="UP000027581">
    <property type="component" value="Unassembled WGS sequence"/>
</dbReference>
<accession>A0A060RWP5</accession>
<reference evidence="3" key="2">
    <citation type="submission" date="2014-05" db="EMBL/GenBank/DDBJ databases">
        <title>The genome sequences of chimpanzee malaria parasites reveal the path to human adaptation.</title>
        <authorList>
            <person name="Otto T.D."/>
            <person name="Rayner J.C."/>
            <person name="Boehme U."/>
            <person name="Pain A."/>
            <person name="Spottiswoode N."/>
            <person name="Sanders M."/>
            <person name="Quail M."/>
            <person name="Ollomo B."/>
            <person name="Renaud F."/>
            <person name="Thomas A.W."/>
            <person name="Prugnolle F."/>
            <person name="Conway D.J."/>
            <person name="Newbold C."/>
            <person name="Berriman M."/>
        </authorList>
    </citation>
    <scope>NUCLEOTIDE SEQUENCE [LARGE SCALE GENOMIC DNA]</scope>
    <source>
        <strain evidence="3">CDC</strain>
    </source>
</reference>
<dbReference type="AlphaFoldDB" id="A0A060RWP5"/>
<keyword evidence="2" id="KW-0472">Membrane</keyword>
<evidence type="ECO:0000313" key="3">
    <source>
        <dbReference type="EMBL" id="CDO65795.1"/>
    </source>
</evidence>
<keyword evidence="1" id="KW-0175">Coiled coil</keyword>
<feature type="transmembrane region" description="Helical" evidence="2">
    <location>
        <begin position="360"/>
        <end position="393"/>
    </location>
</feature>
<dbReference type="VEuPathDB" id="PlasmoDB:PRCDC_1251900"/>
<keyword evidence="4" id="KW-1185">Reference proteome</keyword>
<evidence type="ECO:0000256" key="2">
    <source>
        <dbReference type="SAM" id="Phobius"/>
    </source>
</evidence>
<dbReference type="EMBL" id="HG810773">
    <property type="protein sequence ID" value="CDO65795.1"/>
    <property type="molecule type" value="Genomic_DNA"/>
</dbReference>
<organism evidence="3 4">
    <name type="scientific">Plasmodium reichenowi</name>
    <dbReference type="NCBI Taxonomy" id="5854"/>
    <lineage>
        <taxon>Eukaryota</taxon>
        <taxon>Sar</taxon>
        <taxon>Alveolata</taxon>
        <taxon>Apicomplexa</taxon>
        <taxon>Aconoidasida</taxon>
        <taxon>Haemosporida</taxon>
        <taxon>Plasmodiidae</taxon>
        <taxon>Plasmodium</taxon>
        <taxon>Plasmodium (Laverania)</taxon>
    </lineage>
</organism>